<dbReference type="RefSeq" id="WP_150042878.1">
    <property type="nucleotide sequence ID" value="NZ_VWPK01000039.1"/>
</dbReference>
<keyword evidence="3" id="KW-1185">Reference proteome</keyword>
<evidence type="ECO:0000256" key="1">
    <source>
        <dbReference type="SAM" id="MobiDB-lite"/>
    </source>
</evidence>
<keyword evidence="2" id="KW-0830">Ubiquinone</keyword>
<name>A0A5M6IP22_9PROT</name>
<dbReference type="Pfam" id="PF05071">
    <property type="entry name" value="NDUFA12"/>
    <property type="match status" value="1"/>
</dbReference>
<dbReference type="NCBIfam" id="NF006040">
    <property type="entry name" value="PRK08183.1"/>
    <property type="match status" value="1"/>
</dbReference>
<evidence type="ECO:0000313" key="2">
    <source>
        <dbReference type="EMBL" id="KAA5610024.1"/>
    </source>
</evidence>
<dbReference type="AlphaFoldDB" id="A0A5M6IP22"/>
<dbReference type="EMBL" id="VWPK01000039">
    <property type="protein sequence ID" value="KAA5610024.1"/>
    <property type="molecule type" value="Genomic_DNA"/>
</dbReference>
<protein>
    <submittedName>
        <fullName evidence="2">NADH:ubiquinone oxidoreductase subunit NDUFA12</fullName>
    </submittedName>
</protein>
<organism evidence="2 3">
    <name type="scientific">Rhodovastum atsumiense</name>
    <dbReference type="NCBI Taxonomy" id="504468"/>
    <lineage>
        <taxon>Bacteria</taxon>
        <taxon>Pseudomonadati</taxon>
        <taxon>Pseudomonadota</taxon>
        <taxon>Alphaproteobacteria</taxon>
        <taxon>Acetobacterales</taxon>
        <taxon>Acetobacteraceae</taxon>
        <taxon>Rhodovastum</taxon>
    </lineage>
</organism>
<accession>A0A5M6IP22</accession>
<proteinExistence type="predicted"/>
<dbReference type="InterPro" id="IPR007763">
    <property type="entry name" value="NDUFA12"/>
</dbReference>
<dbReference type="PANTHER" id="PTHR12910:SF2">
    <property type="entry name" value="NADH DEHYDROGENASE [UBIQUINONE] 1 ALPHA SUBCOMPLEX SUBUNIT 12"/>
    <property type="match status" value="1"/>
</dbReference>
<dbReference type="GO" id="GO:0006979">
    <property type="term" value="P:response to oxidative stress"/>
    <property type="evidence" value="ECO:0007669"/>
    <property type="project" value="TreeGrafter"/>
</dbReference>
<sequence>MRIGMRVFMYLRGTEIGRDAEGNRYFIERWSRGRGVRRRRWVLYPRDAEASSVPAEWHAWLHHTTDAPLTEMPRYPWQRPHLRNATGTASAYRPPGHDSMGGQRAAADGDYESWAPAPPQMSAVPRIGQALETEQQP</sequence>
<evidence type="ECO:0000313" key="3">
    <source>
        <dbReference type="Proteomes" id="UP000325255"/>
    </source>
</evidence>
<gene>
    <name evidence="2" type="ORF">F1189_21195</name>
</gene>
<dbReference type="GO" id="GO:0045271">
    <property type="term" value="C:respiratory chain complex I"/>
    <property type="evidence" value="ECO:0007669"/>
    <property type="project" value="InterPro"/>
</dbReference>
<comment type="caution">
    <text evidence="2">The sequence shown here is derived from an EMBL/GenBank/DDBJ whole genome shotgun (WGS) entry which is preliminary data.</text>
</comment>
<dbReference type="Proteomes" id="UP000325255">
    <property type="component" value="Unassembled WGS sequence"/>
</dbReference>
<dbReference type="OrthoDB" id="9795340at2"/>
<dbReference type="PANTHER" id="PTHR12910">
    <property type="entry name" value="NADH-UBIQUINONE OXIDOREDUCTASE SUBUNIT B17.2"/>
    <property type="match status" value="1"/>
</dbReference>
<feature type="region of interest" description="Disordered" evidence="1">
    <location>
        <begin position="86"/>
        <end position="137"/>
    </location>
</feature>
<reference evidence="2 3" key="1">
    <citation type="submission" date="2019-09" db="EMBL/GenBank/DDBJ databases">
        <title>Genome sequence of Rhodovastum atsumiense, a diverse member of the Acetobacteraceae family of non-sulfur purple photosynthetic bacteria.</title>
        <authorList>
            <person name="Meyer T."/>
            <person name="Kyndt J."/>
        </authorList>
    </citation>
    <scope>NUCLEOTIDE SEQUENCE [LARGE SCALE GENOMIC DNA]</scope>
    <source>
        <strain evidence="2 3">DSM 21279</strain>
    </source>
</reference>